<accession>A0A4Q7VU12</accession>
<dbReference type="NCBIfam" id="TIGR00710">
    <property type="entry name" value="efflux_Bcr_CflA"/>
    <property type="match status" value="1"/>
</dbReference>
<evidence type="ECO:0000256" key="4">
    <source>
        <dbReference type="ARBA" id="ARBA00022475"/>
    </source>
</evidence>
<keyword evidence="3 8" id="KW-0813">Transport</keyword>
<dbReference type="Pfam" id="PF07690">
    <property type="entry name" value="MFS_1"/>
    <property type="match status" value="1"/>
</dbReference>
<keyword evidence="8" id="KW-0997">Cell inner membrane</keyword>
<keyword evidence="5 8" id="KW-0812">Transmembrane</keyword>
<evidence type="ECO:0000256" key="3">
    <source>
        <dbReference type="ARBA" id="ARBA00022448"/>
    </source>
</evidence>
<dbReference type="AlphaFoldDB" id="A0A4Q7VU12"/>
<feature type="transmembrane region" description="Helical" evidence="8">
    <location>
        <begin position="322"/>
        <end position="344"/>
    </location>
</feature>
<sequence>MSKNDSVHNTKSKSIDKKVPLWLWLLGLMTAIGPLTIDMYLPSFPAISADLQVPQHRVELTVSTYLLGLALSQLFYGPIADRYGRKKPLLGGLMIYMLATIGCALASSVEYLLFFRCIQACGAAAAMVIPRAVIRDQLNTRDSAMAMSMMMLIMGVAPILAPLMGGYLSPVTGWRGLFAVMLFYSAIMFVLAIFRLRETMPPEKAVPLHLRTIAKNYASLLRDRNYMGFSLAGGIGMSGLFAYISVSPTVFINMYGVPQQHFGLFFGLNAFGLIVGSQIGARLLRVHSPLGILRTALTCGCLSILIGLGLALAGMLNLTLLTLTLLGFTTSLGFILPNATALALRDQGHRLGVASALMGCLQFLFGTLSSSIVSSSLADSPVPLFVGLAICTVLALLCGKVLAKPADRYFGG</sequence>
<feature type="transmembrane region" description="Helical" evidence="8">
    <location>
        <begin position="264"/>
        <end position="284"/>
    </location>
</feature>
<dbReference type="OrthoDB" id="9814303at2"/>
<dbReference type="CDD" id="cd17320">
    <property type="entry name" value="MFS_MdfA_MDR_like"/>
    <property type="match status" value="1"/>
</dbReference>
<dbReference type="FunFam" id="1.20.1720.10:FF:000005">
    <property type="entry name" value="Bcr/CflA family efflux transporter"/>
    <property type="match status" value="1"/>
</dbReference>
<feature type="transmembrane region" description="Helical" evidence="8">
    <location>
        <begin position="384"/>
        <end position="403"/>
    </location>
</feature>
<dbReference type="SUPFAM" id="SSF103473">
    <property type="entry name" value="MFS general substrate transporter"/>
    <property type="match status" value="1"/>
</dbReference>
<organism evidence="10 11">
    <name type="scientific">Advenella incenata</name>
    <dbReference type="NCBI Taxonomy" id="267800"/>
    <lineage>
        <taxon>Bacteria</taxon>
        <taxon>Pseudomonadati</taxon>
        <taxon>Pseudomonadota</taxon>
        <taxon>Betaproteobacteria</taxon>
        <taxon>Burkholderiales</taxon>
        <taxon>Alcaligenaceae</taxon>
    </lineage>
</organism>
<dbReference type="GO" id="GO:0042910">
    <property type="term" value="F:xenobiotic transmembrane transporter activity"/>
    <property type="evidence" value="ECO:0007669"/>
    <property type="project" value="InterPro"/>
</dbReference>
<keyword evidence="7 8" id="KW-0472">Membrane</keyword>
<evidence type="ECO:0000256" key="5">
    <source>
        <dbReference type="ARBA" id="ARBA00022692"/>
    </source>
</evidence>
<feature type="transmembrane region" description="Helical" evidence="8">
    <location>
        <begin position="351"/>
        <end position="372"/>
    </location>
</feature>
<keyword evidence="4" id="KW-1003">Cell membrane</keyword>
<feature type="transmembrane region" description="Helical" evidence="8">
    <location>
        <begin position="60"/>
        <end position="77"/>
    </location>
</feature>
<feature type="transmembrane region" description="Helical" evidence="8">
    <location>
        <begin position="225"/>
        <end position="244"/>
    </location>
</feature>
<evidence type="ECO:0000313" key="10">
    <source>
        <dbReference type="EMBL" id="RZU00033.1"/>
    </source>
</evidence>
<dbReference type="GO" id="GO:1990961">
    <property type="term" value="P:xenobiotic detoxification by transmembrane export across the plasma membrane"/>
    <property type="evidence" value="ECO:0007669"/>
    <property type="project" value="InterPro"/>
</dbReference>
<dbReference type="InterPro" id="IPR020846">
    <property type="entry name" value="MFS_dom"/>
</dbReference>
<dbReference type="PROSITE" id="PS50850">
    <property type="entry name" value="MFS"/>
    <property type="match status" value="1"/>
</dbReference>
<dbReference type="InterPro" id="IPR036259">
    <property type="entry name" value="MFS_trans_sf"/>
</dbReference>
<dbReference type="NCBIfam" id="NF008314">
    <property type="entry name" value="PRK11102.1"/>
    <property type="match status" value="1"/>
</dbReference>
<keyword evidence="6 8" id="KW-1133">Transmembrane helix</keyword>
<gene>
    <name evidence="10" type="ORF">EV681_1838</name>
</gene>
<comment type="similarity">
    <text evidence="2 8">Belongs to the major facilitator superfamily. Bcr/CmlA family.</text>
</comment>
<feature type="transmembrane region" description="Helical" evidence="8">
    <location>
        <begin position="89"/>
        <end position="107"/>
    </location>
</feature>
<feature type="transmembrane region" description="Helical" evidence="8">
    <location>
        <begin position="113"/>
        <end position="134"/>
    </location>
</feature>
<dbReference type="GO" id="GO:0005886">
    <property type="term" value="C:plasma membrane"/>
    <property type="evidence" value="ECO:0007669"/>
    <property type="project" value="UniProtKB-SubCell"/>
</dbReference>
<reference evidence="10 11" key="1">
    <citation type="submission" date="2019-02" db="EMBL/GenBank/DDBJ databases">
        <title>Genomic Encyclopedia of Type Strains, Phase IV (KMG-IV): sequencing the most valuable type-strain genomes for metagenomic binning, comparative biology and taxonomic classification.</title>
        <authorList>
            <person name="Goeker M."/>
        </authorList>
    </citation>
    <scope>NUCLEOTIDE SEQUENCE [LARGE SCALE GENOMIC DNA]</scope>
    <source>
        <strain evidence="10 11">DSM 23814</strain>
    </source>
</reference>
<feature type="transmembrane region" description="Helical" evidence="8">
    <location>
        <begin position="21"/>
        <end position="40"/>
    </location>
</feature>
<evidence type="ECO:0000256" key="1">
    <source>
        <dbReference type="ARBA" id="ARBA00004651"/>
    </source>
</evidence>
<evidence type="ECO:0000259" key="9">
    <source>
        <dbReference type="PROSITE" id="PS50850"/>
    </source>
</evidence>
<evidence type="ECO:0000256" key="6">
    <source>
        <dbReference type="ARBA" id="ARBA00022989"/>
    </source>
</evidence>
<dbReference type="RefSeq" id="WP_128394438.1">
    <property type="nucleotide sequence ID" value="NZ_SHKO01000001.1"/>
</dbReference>
<evidence type="ECO:0000256" key="8">
    <source>
        <dbReference type="RuleBase" id="RU365088"/>
    </source>
</evidence>
<dbReference type="Gene3D" id="1.20.1720.10">
    <property type="entry name" value="Multidrug resistance protein D"/>
    <property type="match status" value="1"/>
</dbReference>
<dbReference type="PANTHER" id="PTHR23502:SF132">
    <property type="entry name" value="POLYAMINE TRANSPORTER 2-RELATED"/>
    <property type="match status" value="1"/>
</dbReference>
<feature type="transmembrane region" description="Helical" evidence="8">
    <location>
        <begin position="146"/>
        <end position="168"/>
    </location>
</feature>
<dbReference type="InterPro" id="IPR004812">
    <property type="entry name" value="Efflux_drug-R_Bcr/CmlA"/>
</dbReference>
<evidence type="ECO:0000256" key="2">
    <source>
        <dbReference type="ARBA" id="ARBA00006236"/>
    </source>
</evidence>
<protein>
    <recommendedName>
        <fullName evidence="8">Bcr/CflA family efflux transporter</fullName>
    </recommendedName>
</protein>
<feature type="domain" description="Major facilitator superfamily (MFS) profile" evidence="9">
    <location>
        <begin position="19"/>
        <end position="407"/>
    </location>
</feature>
<comment type="caution">
    <text evidence="10">The sequence shown here is derived from an EMBL/GenBank/DDBJ whole genome shotgun (WGS) entry which is preliminary data.</text>
</comment>
<dbReference type="InterPro" id="IPR011701">
    <property type="entry name" value="MFS"/>
</dbReference>
<evidence type="ECO:0000313" key="11">
    <source>
        <dbReference type="Proteomes" id="UP000293398"/>
    </source>
</evidence>
<dbReference type="EMBL" id="SHKO01000001">
    <property type="protein sequence ID" value="RZU00033.1"/>
    <property type="molecule type" value="Genomic_DNA"/>
</dbReference>
<keyword evidence="11" id="KW-1185">Reference proteome</keyword>
<name>A0A4Q7VU12_9BURK</name>
<comment type="subcellular location">
    <subcellularLocation>
        <location evidence="8">Cell inner membrane</location>
        <topology evidence="8">Multi-pass membrane protein</topology>
    </subcellularLocation>
    <subcellularLocation>
        <location evidence="1">Cell membrane</location>
        <topology evidence="1">Multi-pass membrane protein</topology>
    </subcellularLocation>
</comment>
<feature type="transmembrane region" description="Helical" evidence="8">
    <location>
        <begin position="296"/>
        <end position="316"/>
    </location>
</feature>
<proteinExistence type="inferred from homology"/>
<dbReference type="Proteomes" id="UP000293398">
    <property type="component" value="Unassembled WGS sequence"/>
</dbReference>
<evidence type="ECO:0000256" key="7">
    <source>
        <dbReference type="ARBA" id="ARBA00023136"/>
    </source>
</evidence>
<feature type="transmembrane region" description="Helical" evidence="8">
    <location>
        <begin position="174"/>
        <end position="194"/>
    </location>
</feature>
<dbReference type="PANTHER" id="PTHR23502">
    <property type="entry name" value="MAJOR FACILITATOR SUPERFAMILY"/>
    <property type="match status" value="1"/>
</dbReference>